<feature type="region of interest" description="Disordered" evidence="1">
    <location>
        <begin position="255"/>
        <end position="278"/>
    </location>
</feature>
<dbReference type="Gene3D" id="3.40.50.1820">
    <property type="entry name" value="alpha/beta hydrolase"/>
    <property type="match status" value="1"/>
</dbReference>
<dbReference type="InterPro" id="IPR029058">
    <property type="entry name" value="AB_hydrolase_fold"/>
</dbReference>
<name>A0ABV9I8K3_9DEIO</name>
<proteinExistence type="predicted"/>
<dbReference type="SUPFAM" id="SSF53474">
    <property type="entry name" value="alpha/beta-Hydrolases"/>
    <property type="match status" value="1"/>
</dbReference>
<feature type="domain" description="AB hydrolase-1" evidence="2">
    <location>
        <begin position="16"/>
        <end position="238"/>
    </location>
</feature>
<dbReference type="PANTHER" id="PTHR43798">
    <property type="entry name" value="MONOACYLGLYCEROL LIPASE"/>
    <property type="match status" value="1"/>
</dbReference>
<dbReference type="Proteomes" id="UP001595952">
    <property type="component" value="Unassembled WGS sequence"/>
</dbReference>
<accession>A0ABV9I8K3</accession>
<dbReference type="PRINTS" id="PR00111">
    <property type="entry name" value="ABHYDROLASE"/>
</dbReference>
<dbReference type="EMBL" id="JBHSEI010000006">
    <property type="protein sequence ID" value="MFC4638654.1"/>
    <property type="molecule type" value="Genomic_DNA"/>
</dbReference>
<reference evidence="4" key="1">
    <citation type="journal article" date="2019" name="Int. J. Syst. Evol. Microbiol.">
        <title>The Global Catalogue of Microorganisms (GCM) 10K type strain sequencing project: providing services to taxonomists for standard genome sequencing and annotation.</title>
        <authorList>
            <consortium name="The Broad Institute Genomics Platform"/>
            <consortium name="The Broad Institute Genome Sequencing Center for Infectious Disease"/>
            <person name="Wu L."/>
            <person name="Ma J."/>
        </authorList>
    </citation>
    <scope>NUCLEOTIDE SEQUENCE [LARGE SCALE GENOMIC DNA]</scope>
    <source>
        <strain evidence="4">CCUG 55995</strain>
    </source>
</reference>
<protein>
    <submittedName>
        <fullName evidence="3">Alpha/beta fold hydrolase</fullName>
    </submittedName>
</protein>
<keyword evidence="3" id="KW-0378">Hydrolase</keyword>
<organism evidence="3 4">
    <name type="scientific">Deinococcus hohokamensis</name>
    <dbReference type="NCBI Taxonomy" id="309883"/>
    <lineage>
        <taxon>Bacteria</taxon>
        <taxon>Thermotogati</taxon>
        <taxon>Deinococcota</taxon>
        <taxon>Deinococci</taxon>
        <taxon>Deinococcales</taxon>
        <taxon>Deinococcaceae</taxon>
        <taxon>Deinococcus</taxon>
    </lineage>
</organism>
<comment type="caution">
    <text evidence="3">The sequence shown here is derived from an EMBL/GenBank/DDBJ whole genome shotgun (WGS) entry which is preliminary data.</text>
</comment>
<evidence type="ECO:0000313" key="3">
    <source>
        <dbReference type="EMBL" id="MFC4638654.1"/>
    </source>
</evidence>
<evidence type="ECO:0000256" key="1">
    <source>
        <dbReference type="SAM" id="MobiDB-lite"/>
    </source>
</evidence>
<keyword evidence="4" id="KW-1185">Reference proteome</keyword>
<dbReference type="RefSeq" id="WP_380061656.1">
    <property type="nucleotide sequence ID" value="NZ_JBHSEI010000006.1"/>
</dbReference>
<dbReference type="InterPro" id="IPR000073">
    <property type="entry name" value="AB_hydrolase_1"/>
</dbReference>
<dbReference type="Pfam" id="PF12697">
    <property type="entry name" value="Abhydrolase_6"/>
    <property type="match status" value="1"/>
</dbReference>
<evidence type="ECO:0000313" key="4">
    <source>
        <dbReference type="Proteomes" id="UP001595952"/>
    </source>
</evidence>
<dbReference type="GO" id="GO:0016787">
    <property type="term" value="F:hydrolase activity"/>
    <property type="evidence" value="ECO:0007669"/>
    <property type="project" value="UniProtKB-KW"/>
</dbReference>
<evidence type="ECO:0000259" key="2">
    <source>
        <dbReference type="Pfam" id="PF12697"/>
    </source>
</evidence>
<gene>
    <name evidence="3" type="ORF">ACFO0D_09885</name>
</gene>
<sequence>MTLFTREGGTPGQPTVLLLHGASVSSWMWSDTLDSLADLHTLAPDLPGLGKNAPMGRFNLNGAADQLAAFIRAQATGQQAHVVGHSLGGAVAAQLLARHPEVVRSAVLMGVTAEPLPFERTFVAFTLALSAATRSRRLLNWQAKALGIPEVHRAQFMAEGLAQTRPGLENVLKEAMAFRVPPVFAQVTVPVLTLVGAREGGINHRSARALAQPVPGGQAYEVPRAGHAWMATQPDLFHAILRAWVAQAPLPDTLRPLLPSRTPQQPTVPACQMRRQHL</sequence>
<dbReference type="InterPro" id="IPR050266">
    <property type="entry name" value="AB_hydrolase_sf"/>
</dbReference>